<evidence type="ECO:0000256" key="2">
    <source>
        <dbReference type="ARBA" id="ARBA00022679"/>
    </source>
</evidence>
<keyword evidence="1 4" id="KW-0489">Methyltransferase</keyword>
<dbReference type="GO" id="GO:0061542">
    <property type="term" value="F:3-demethylubiquinol 3-O-methyltransferase activity"/>
    <property type="evidence" value="ECO:0007669"/>
    <property type="project" value="UniProtKB-EC"/>
</dbReference>
<dbReference type="CDD" id="cd02440">
    <property type="entry name" value="AdoMet_MTases"/>
    <property type="match status" value="1"/>
</dbReference>
<proteinExistence type="predicted"/>
<dbReference type="EMBL" id="JBHSCN010000003">
    <property type="protein sequence ID" value="MFC4242541.1"/>
    <property type="molecule type" value="Genomic_DNA"/>
</dbReference>
<dbReference type="PANTHER" id="PTHR43861:SF1">
    <property type="entry name" value="TRANS-ACONITATE 2-METHYLTRANSFERASE"/>
    <property type="match status" value="1"/>
</dbReference>
<evidence type="ECO:0000256" key="1">
    <source>
        <dbReference type="ARBA" id="ARBA00022603"/>
    </source>
</evidence>
<dbReference type="GO" id="GO:0032259">
    <property type="term" value="P:methylation"/>
    <property type="evidence" value="ECO:0007669"/>
    <property type="project" value="UniProtKB-KW"/>
</dbReference>
<name>A0ABV8Q4V7_9MICO</name>
<dbReference type="EC" id="2.1.1.64" evidence="4"/>
<sequence length="240" mass="26122">MPDAIFDDPRLARIYDVFDGPRDDLDAYLSAVRECGARSVLDVGCGTGSFALRAAALGIRVTAVDPAQASLDVARAKPGSTKVTWVHGDATNLPELRVDAAVMTGNVAQVFLTDDSWSATLDGIRGALKPGGYLFFESRNPAARVWEEWASDPAAASMQVPSIGVVNQRRELRAVETPYVSFRWIYSFPDGTAIHSDSTLRFRTPGEIEATLTVAELTLLEIRDAPDRPGREHVYIAQRS</sequence>
<protein>
    <submittedName>
        <fullName evidence="4">Class I SAM-dependent methyltransferase</fullName>
        <ecNumber evidence="4">2.1.1.222</ecNumber>
        <ecNumber evidence="4">2.1.1.64</ecNumber>
    </submittedName>
</protein>
<dbReference type="InterPro" id="IPR041698">
    <property type="entry name" value="Methyltransf_25"/>
</dbReference>
<dbReference type="PANTHER" id="PTHR43861">
    <property type="entry name" value="TRANS-ACONITATE 2-METHYLTRANSFERASE-RELATED"/>
    <property type="match status" value="1"/>
</dbReference>
<dbReference type="EC" id="2.1.1.222" evidence="4"/>
<dbReference type="Pfam" id="PF13649">
    <property type="entry name" value="Methyltransf_25"/>
    <property type="match status" value="1"/>
</dbReference>
<evidence type="ECO:0000313" key="4">
    <source>
        <dbReference type="EMBL" id="MFC4242541.1"/>
    </source>
</evidence>
<feature type="domain" description="Methyltransferase" evidence="3">
    <location>
        <begin position="40"/>
        <end position="132"/>
    </location>
</feature>
<accession>A0ABV8Q4V7</accession>
<reference evidence="5" key="1">
    <citation type="journal article" date="2019" name="Int. J. Syst. Evol. Microbiol.">
        <title>The Global Catalogue of Microorganisms (GCM) 10K type strain sequencing project: providing services to taxonomists for standard genome sequencing and annotation.</title>
        <authorList>
            <consortium name="The Broad Institute Genomics Platform"/>
            <consortium name="The Broad Institute Genome Sequencing Center for Infectious Disease"/>
            <person name="Wu L."/>
            <person name="Ma J."/>
        </authorList>
    </citation>
    <scope>NUCLEOTIDE SEQUENCE [LARGE SCALE GENOMIC DNA]</scope>
    <source>
        <strain evidence="5">CGMCC 1.10363</strain>
    </source>
</reference>
<dbReference type="RefSeq" id="WP_390227405.1">
    <property type="nucleotide sequence ID" value="NZ_JBHSCN010000003.1"/>
</dbReference>
<dbReference type="GO" id="GO:0102208">
    <property type="term" value="F:2-polyprenyl-6-hydroxyphenol methylase activity"/>
    <property type="evidence" value="ECO:0007669"/>
    <property type="project" value="UniProtKB-EC"/>
</dbReference>
<dbReference type="SUPFAM" id="SSF53335">
    <property type="entry name" value="S-adenosyl-L-methionine-dependent methyltransferases"/>
    <property type="match status" value="1"/>
</dbReference>
<dbReference type="Gene3D" id="3.40.50.150">
    <property type="entry name" value="Vaccinia Virus protein VP39"/>
    <property type="match status" value="1"/>
</dbReference>
<gene>
    <name evidence="4" type="ORF">ACFOYW_04075</name>
</gene>
<dbReference type="Proteomes" id="UP001595900">
    <property type="component" value="Unassembled WGS sequence"/>
</dbReference>
<organism evidence="4 5">
    <name type="scientific">Gryllotalpicola reticulitermitis</name>
    <dbReference type="NCBI Taxonomy" id="1184153"/>
    <lineage>
        <taxon>Bacteria</taxon>
        <taxon>Bacillati</taxon>
        <taxon>Actinomycetota</taxon>
        <taxon>Actinomycetes</taxon>
        <taxon>Micrococcales</taxon>
        <taxon>Microbacteriaceae</taxon>
        <taxon>Gryllotalpicola</taxon>
    </lineage>
</organism>
<keyword evidence="2 4" id="KW-0808">Transferase</keyword>
<keyword evidence="5" id="KW-1185">Reference proteome</keyword>
<evidence type="ECO:0000259" key="3">
    <source>
        <dbReference type="Pfam" id="PF13649"/>
    </source>
</evidence>
<evidence type="ECO:0000313" key="5">
    <source>
        <dbReference type="Proteomes" id="UP001595900"/>
    </source>
</evidence>
<dbReference type="InterPro" id="IPR029063">
    <property type="entry name" value="SAM-dependent_MTases_sf"/>
</dbReference>
<comment type="caution">
    <text evidence="4">The sequence shown here is derived from an EMBL/GenBank/DDBJ whole genome shotgun (WGS) entry which is preliminary data.</text>
</comment>